<comment type="caution">
    <text evidence="2">The sequence shown here is derived from an EMBL/GenBank/DDBJ whole genome shotgun (WGS) entry which is preliminary data.</text>
</comment>
<dbReference type="EMBL" id="LAZR01000015">
    <property type="protein sequence ID" value="KKO06660.1"/>
    <property type="molecule type" value="Genomic_DNA"/>
</dbReference>
<dbReference type="AlphaFoldDB" id="A0A0F9VRG9"/>
<proteinExistence type="predicted"/>
<reference evidence="2" key="1">
    <citation type="journal article" date="2015" name="Nature">
        <title>Complex archaea that bridge the gap between prokaryotes and eukaryotes.</title>
        <authorList>
            <person name="Spang A."/>
            <person name="Saw J.H."/>
            <person name="Jorgensen S.L."/>
            <person name="Zaremba-Niedzwiedzka K."/>
            <person name="Martijn J."/>
            <person name="Lind A.E."/>
            <person name="van Eijk R."/>
            <person name="Schleper C."/>
            <person name="Guy L."/>
            <person name="Ettema T.J."/>
        </authorList>
    </citation>
    <scope>NUCLEOTIDE SEQUENCE</scope>
</reference>
<protein>
    <submittedName>
        <fullName evidence="2">Uncharacterized protein</fullName>
    </submittedName>
</protein>
<evidence type="ECO:0000313" key="2">
    <source>
        <dbReference type="EMBL" id="KKO06660.1"/>
    </source>
</evidence>
<organism evidence="2">
    <name type="scientific">marine sediment metagenome</name>
    <dbReference type="NCBI Taxonomy" id="412755"/>
    <lineage>
        <taxon>unclassified sequences</taxon>
        <taxon>metagenomes</taxon>
        <taxon>ecological metagenomes</taxon>
    </lineage>
</organism>
<accession>A0A0F9VRG9</accession>
<name>A0A0F9VRG9_9ZZZZ</name>
<feature type="region of interest" description="Disordered" evidence="1">
    <location>
        <begin position="38"/>
        <end position="57"/>
    </location>
</feature>
<sequence>MKPFKTLCGLAMLLPAIALAAADVLLDRELNGLDIATRVTGPGDRGHPAAVPGTDQTKTVHISNNSEVTVTCDLSPEPAETAWPDFPEATIIAGGSATLDVGGDYSTETIRAKLVCTEETASSR</sequence>
<gene>
    <name evidence="2" type="ORF">LCGC14_0064680</name>
</gene>
<evidence type="ECO:0000256" key="1">
    <source>
        <dbReference type="SAM" id="MobiDB-lite"/>
    </source>
</evidence>